<feature type="domain" description="Transposase IS801/IS1294" evidence="1">
    <location>
        <begin position="140"/>
        <end position="307"/>
    </location>
</feature>
<dbReference type="PANTHER" id="PTHR37023">
    <property type="entry name" value="TRANSPOSASE"/>
    <property type="match status" value="1"/>
</dbReference>
<dbReference type="HOGENOM" id="CLU_038153_1_0_4"/>
<proteinExistence type="predicted"/>
<dbReference type="OrthoDB" id="6979325at2"/>
<dbReference type="eggNOG" id="COG0517">
    <property type="taxonomic scope" value="Bacteria"/>
</dbReference>
<dbReference type="InterPro" id="IPR007069">
    <property type="entry name" value="Transposase_32"/>
</dbReference>
<dbReference type="STRING" id="522306.CAP2UW1_1811"/>
<dbReference type="KEGG" id="app:CAP2UW1_1811"/>
<name>C7RV33_ACCRE</name>
<reference evidence="3" key="2">
    <citation type="submission" date="2009-09" db="EMBL/GenBank/DDBJ databases">
        <title>Complete sequence of chromosome of Candidatus Accumulibacter phosphatis clade IIA str. UW-1.</title>
        <authorList>
            <consortium name="US DOE Joint Genome Institute"/>
            <person name="Martin H.G."/>
            <person name="Ivanova N."/>
            <person name="Kunin V."/>
            <person name="Warnecke F."/>
            <person name="Barry K."/>
            <person name="He S."/>
            <person name="Salamov A."/>
            <person name="Szeto E."/>
            <person name="Dalin E."/>
            <person name="Pangilinan J.L."/>
            <person name="Lapidus A."/>
            <person name="Lowry S."/>
            <person name="Kyrpides N.C."/>
            <person name="McMahon K.D."/>
            <person name="Hugenholtz P."/>
        </authorList>
    </citation>
    <scope>NUCLEOTIDE SEQUENCE [LARGE SCALE GENOMIC DNA]</scope>
    <source>
        <strain evidence="3">UW-1</strain>
    </source>
</reference>
<sequence length="368" mass="41774">MIRLGSVIAEFEADFLAQFRHRLSFEQLRALSALRDCRSAASPMMQVQCSDCAHHQLVPHSCGHRLCPHCQHHESQQWLERQMQRLVPADYFLLTFTLPAEWRGLAAAHVDVVFDSLMRCGWETVLRFSQNDRQLQGTPGAIAVLHTHSRRLDFHPHVHLVVSAAAVDAATRRWRCKRRGKNGTYLFNEKAMAKVFRAKMLAAIEAAGIGLPASYPRQWVAHCQSVGSGEKALIYLGRCLYRGVIREQDIVACEDGQVSFRYRNAQTGKSERRTLSRVNFLWLILQHVLPKGFRRARNFGFLHANCKRLIGLLHLLLRFDPSRFKPPRKERPAMLCSCCGAVVAIVRTWIRPTSSVVVAVVPRIGVAI</sequence>
<dbReference type="GO" id="GO:0004803">
    <property type="term" value="F:transposase activity"/>
    <property type="evidence" value="ECO:0007669"/>
    <property type="project" value="InterPro"/>
</dbReference>
<dbReference type="PANTHER" id="PTHR37023:SF1">
    <property type="entry name" value="ISSOD25 TRANSPOSASE TNPA_ISSOD25"/>
    <property type="match status" value="1"/>
</dbReference>
<protein>
    <submittedName>
        <fullName evidence="3">Putative transposase</fullName>
    </submittedName>
</protein>
<dbReference type="GO" id="GO:0006313">
    <property type="term" value="P:DNA transposition"/>
    <property type="evidence" value="ECO:0007669"/>
    <property type="project" value="InterPro"/>
</dbReference>
<dbReference type="AlphaFoldDB" id="C7RV33"/>
<dbReference type="EMBL" id="CP001715">
    <property type="protein sequence ID" value="ACV35112.1"/>
    <property type="molecule type" value="Genomic_DNA"/>
</dbReference>
<dbReference type="InterPro" id="IPR026889">
    <property type="entry name" value="Zn_Tnp"/>
</dbReference>
<dbReference type="Pfam" id="PF04986">
    <property type="entry name" value="Y2_Tnp"/>
    <property type="match status" value="1"/>
</dbReference>
<evidence type="ECO:0000313" key="3">
    <source>
        <dbReference type="EMBL" id="ACV35112.1"/>
    </source>
</evidence>
<organism evidence="3">
    <name type="scientific">Accumulibacter regalis</name>
    <dbReference type="NCBI Taxonomy" id="522306"/>
    <lineage>
        <taxon>Bacteria</taxon>
        <taxon>Pseudomonadati</taxon>
        <taxon>Pseudomonadota</taxon>
        <taxon>Betaproteobacteria</taxon>
        <taxon>Candidatus Accumulibacter</taxon>
    </lineage>
</organism>
<gene>
    <name evidence="3" type="ordered locus">CAP2UW1_1811</name>
</gene>
<feature type="domain" description="Transposase zinc-binding" evidence="2">
    <location>
        <begin position="8"/>
        <end position="98"/>
    </location>
</feature>
<reference evidence="3" key="1">
    <citation type="submission" date="2009-08" db="EMBL/GenBank/DDBJ databases">
        <authorList>
            <consortium name="US DOE Joint Genome Institute"/>
            <person name="Lucas S."/>
            <person name="Copeland A."/>
            <person name="Lapidus A."/>
            <person name="Glavina del Rio T."/>
            <person name="Dalin E."/>
            <person name="Tice H."/>
            <person name="Bruce D."/>
            <person name="Barry K."/>
            <person name="Pitluck S."/>
            <person name="Lowry S."/>
            <person name="Larimer F."/>
            <person name="Land M."/>
            <person name="Hauser L."/>
            <person name="Kyrpides N."/>
            <person name="Ivanova N."/>
            <person name="McMahon K.D."/>
            <person name="Hugenholtz P."/>
        </authorList>
    </citation>
    <scope>NUCLEOTIDE SEQUENCE</scope>
    <source>
        <strain evidence="3">UW-1</strain>
    </source>
</reference>
<accession>C7RV33</accession>
<evidence type="ECO:0000259" key="2">
    <source>
        <dbReference type="Pfam" id="PF14319"/>
    </source>
</evidence>
<dbReference type="GO" id="GO:0003677">
    <property type="term" value="F:DNA binding"/>
    <property type="evidence" value="ECO:0007669"/>
    <property type="project" value="InterPro"/>
</dbReference>
<dbReference type="Pfam" id="PF14319">
    <property type="entry name" value="Zn_Tnp_IS91"/>
    <property type="match status" value="1"/>
</dbReference>
<evidence type="ECO:0000259" key="1">
    <source>
        <dbReference type="Pfam" id="PF04986"/>
    </source>
</evidence>